<organism evidence="4 5">
    <name type="scientific">Elysia chlorotica</name>
    <name type="common">Eastern emerald elysia</name>
    <name type="synonym">Sea slug</name>
    <dbReference type="NCBI Taxonomy" id="188477"/>
    <lineage>
        <taxon>Eukaryota</taxon>
        <taxon>Metazoa</taxon>
        <taxon>Spiralia</taxon>
        <taxon>Lophotrochozoa</taxon>
        <taxon>Mollusca</taxon>
        <taxon>Gastropoda</taxon>
        <taxon>Heterobranchia</taxon>
        <taxon>Euthyneura</taxon>
        <taxon>Panpulmonata</taxon>
        <taxon>Sacoglossa</taxon>
        <taxon>Placobranchoidea</taxon>
        <taxon>Plakobranchidae</taxon>
        <taxon>Elysia</taxon>
    </lineage>
</organism>
<feature type="region of interest" description="Disordered" evidence="2">
    <location>
        <begin position="44"/>
        <end position="85"/>
    </location>
</feature>
<feature type="transmembrane region" description="Helical" evidence="3">
    <location>
        <begin position="12"/>
        <end position="33"/>
    </location>
</feature>
<evidence type="ECO:0000313" key="4">
    <source>
        <dbReference type="EMBL" id="RUS78120.1"/>
    </source>
</evidence>
<gene>
    <name evidence="4" type="ORF">EGW08_014128</name>
</gene>
<dbReference type="PANTHER" id="PTHR13225">
    <property type="entry name" value="MISEXPRESSION SUPPRESSOR OF RAS 6"/>
    <property type="match status" value="1"/>
</dbReference>
<dbReference type="AlphaFoldDB" id="A0A3S1B289"/>
<dbReference type="InterPro" id="IPR024131">
    <property type="entry name" value="UPF0489"/>
</dbReference>
<evidence type="ECO:0000256" key="3">
    <source>
        <dbReference type="SAM" id="Phobius"/>
    </source>
</evidence>
<accession>A0A3S1B289</accession>
<keyword evidence="3" id="KW-1133">Transmembrane helix</keyword>
<feature type="compositionally biased region" description="Basic and acidic residues" evidence="2">
    <location>
        <begin position="73"/>
        <end position="83"/>
    </location>
</feature>
<keyword evidence="3" id="KW-0812">Transmembrane</keyword>
<dbReference type="OrthoDB" id="418142at2759"/>
<comment type="similarity">
    <text evidence="1">Belongs to the UPF0489 family.</text>
</comment>
<dbReference type="Pfam" id="PF12640">
    <property type="entry name" value="UPF0489"/>
    <property type="match status" value="1"/>
</dbReference>
<dbReference type="Proteomes" id="UP000271974">
    <property type="component" value="Unassembled WGS sequence"/>
</dbReference>
<evidence type="ECO:0000256" key="1">
    <source>
        <dbReference type="ARBA" id="ARBA00007099"/>
    </source>
</evidence>
<comment type="caution">
    <text evidence="4">The sequence shown here is derived from an EMBL/GenBank/DDBJ whole genome shotgun (WGS) entry which is preliminary data.</text>
</comment>
<proteinExistence type="inferred from homology"/>
<evidence type="ECO:0000256" key="2">
    <source>
        <dbReference type="SAM" id="MobiDB-lite"/>
    </source>
</evidence>
<name>A0A3S1B289_ELYCH</name>
<keyword evidence="3" id="KW-0472">Membrane</keyword>
<keyword evidence="5" id="KW-1185">Reference proteome</keyword>
<evidence type="ECO:0000313" key="5">
    <source>
        <dbReference type="Proteomes" id="UP000271974"/>
    </source>
</evidence>
<dbReference type="PANTHER" id="PTHR13225:SF3">
    <property type="entry name" value="UPF0489 PROTEIN C5ORF22"/>
    <property type="match status" value="1"/>
</dbReference>
<dbReference type="EMBL" id="RQTK01000532">
    <property type="protein sequence ID" value="RUS78120.1"/>
    <property type="molecule type" value="Genomic_DNA"/>
</dbReference>
<reference evidence="4 5" key="1">
    <citation type="submission" date="2019-01" db="EMBL/GenBank/DDBJ databases">
        <title>A draft genome assembly of the solar-powered sea slug Elysia chlorotica.</title>
        <authorList>
            <person name="Cai H."/>
            <person name="Li Q."/>
            <person name="Fang X."/>
            <person name="Li J."/>
            <person name="Curtis N.E."/>
            <person name="Altenburger A."/>
            <person name="Shibata T."/>
            <person name="Feng M."/>
            <person name="Maeda T."/>
            <person name="Schwartz J.A."/>
            <person name="Shigenobu S."/>
            <person name="Lundholm N."/>
            <person name="Nishiyama T."/>
            <person name="Yang H."/>
            <person name="Hasebe M."/>
            <person name="Li S."/>
            <person name="Pierce S.K."/>
            <person name="Wang J."/>
        </authorList>
    </citation>
    <scope>NUCLEOTIDE SEQUENCE [LARGE SCALE GENOMIC DNA]</scope>
    <source>
        <strain evidence="4">EC2010</strain>
        <tissue evidence="4">Whole organism of an adult</tissue>
    </source>
</reference>
<protein>
    <submittedName>
        <fullName evidence="4">Uncharacterized protein</fullName>
    </submittedName>
</protein>
<sequence length="620" mass="70273">MAIFHARSSAGLVKCGLLLIAVSICWILMVTYMHVSSLSAETEGTSVRSSRGRQHGHSGQASSRVRAKSVHGRGHEPLDRDQPASHAAQSLPVFVLEEHHEAVRYWMWALQAGRLPRRSGNTLIHIDAHSDLATPPVDQEFPMFRWPPFVEVAPNRPTHALQIHIDAHSDLATPPVDQEFPMFRWPPFMEVARLMQRNDMFIVSAALTGLFSRIVWIWPTWDRTAILETLHGEATTWNVTVGSWQRPVAPSPGPWSGSTRPRARVVTEEDLCICLQPLNPTAYWLDNALGTYCVRFNSTDDADWPPETTEACPASVSLKAEIYSEEAFLRQAHPGGLFHRVSPQDGFVLDIDEDFYGCEPVAQSLYDVGLQESLLRMLSFWVKKIFCGASAEHEHVSDFLFHTLTQFIKKNKYLCSKMAHASLPDSSKILKNRCLISANRYLTRKLKQKLKSLHTPFVDSVFCPFENEAFYKYLLYQLLRLLSSLTNAQLDSVAEVGICFKTSLSTFEDGEVGHFRLCDGYNRPNYTAVTFYSPDLEDIEARGDRLHRIVGQMGVAPNLVTVCRSMRDGYTPRAHFRQIEASVLNILQARYNKGDTFLQLMYDRDLLGGKSGWWHRHKMP</sequence>